<comment type="caution">
    <text evidence="1">The sequence shown here is derived from an EMBL/GenBank/DDBJ whole genome shotgun (WGS) entry which is preliminary data.</text>
</comment>
<protein>
    <submittedName>
        <fullName evidence="1">Uncharacterized protein</fullName>
    </submittedName>
</protein>
<name>V6SQA6_9FLAO</name>
<dbReference type="EMBL" id="AVGG01000007">
    <property type="protein sequence ID" value="ESU28397.1"/>
    <property type="molecule type" value="Genomic_DNA"/>
</dbReference>
<dbReference type="AlphaFoldDB" id="V6SQA6"/>
<keyword evidence="2" id="KW-1185">Reference proteome</keyword>
<reference evidence="1 2" key="1">
    <citation type="submission" date="2013-08" db="EMBL/GenBank/DDBJ databases">
        <title>Flavobacterium limnosediminis JC2902 genome sequencing.</title>
        <authorList>
            <person name="Lee K."/>
            <person name="Yi H."/>
            <person name="Park S."/>
            <person name="Chun J."/>
        </authorList>
    </citation>
    <scope>NUCLEOTIDE SEQUENCE [LARGE SCALE GENOMIC DNA]</scope>
    <source>
        <strain evidence="1 2">JC2902</strain>
    </source>
</reference>
<sequence>MITIGVNKKPSSQVAALDNEFNVTTGFSLVGNTLTFNPSWVGTINNVQYTNYEQVVLNVPYTAAADLERIDIAVFTTDGTFVRIAGGETNGSPAAPPVPQNTLLATFFKVTNGSISDPAELQLQGMMLEKLFSWVMQLSMDVAVLVDDLNTPQLKVDLMEPTSLFASSFVSGKSINGRNLVINNGVNIANFIVDSFDGFTCTIIKEGTGAITFIEWPTRTLNLMDGTAVLNGAPGSRATIVTFGTVSRLYITNY</sequence>
<dbReference type="STRING" id="1341181.FLJC2902T_17550"/>
<accession>V6SQA6</accession>
<organism evidence="1 2">
    <name type="scientific">Flavobacterium limnosediminis JC2902</name>
    <dbReference type="NCBI Taxonomy" id="1341181"/>
    <lineage>
        <taxon>Bacteria</taxon>
        <taxon>Pseudomonadati</taxon>
        <taxon>Bacteroidota</taxon>
        <taxon>Flavobacteriia</taxon>
        <taxon>Flavobacteriales</taxon>
        <taxon>Flavobacteriaceae</taxon>
        <taxon>Flavobacterium</taxon>
    </lineage>
</organism>
<evidence type="ECO:0000313" key="1">
    <source>
        <dbReference type="EMBL" id="ESU28397.1"/>
    </source>
</evidence>
<dbReference type="OrthoDB" id="1377500at2"/>
<evidence type="ECO:0000313" key="2">
    <source>
        <dbReference type="Proteomes" id="UP000018004"/>
    </source>
</evidence>
<dbReference type="PATRIC" id="fig|1341181.4.peg.1728"/>
<dbReference type="RefSeq" id="WP_023579380.1">
    <property type="nucleotide sequence ID" value="NZ_AVGG01000007.1"/>
</dbReference>
<proteinExistence type="predicted"/>
<dbReference type="Proteomes" id="UP000018004">
    <property type="component" value="Unassembled WGS sequence"/>
</dbReference>
<gene>
    <name evidence="1" type="ORF">FLJC2902T_17550</name>
</gene>